<reference evidence="2" key="3">
    <citation type="submission" date="2023-05" db="EMBL/GenBank/DDBJ databases">
        <authorList>
            <person name="Smith C.H."/>
        </authorList>
    </citation>
    <scope>NUCLEOTIDE SEQUENCE</scope>
    <source>
        <strain evidence="2">CHS0354</strain>
        <tissue evidence="2">Mantle</tissue>
    </source>
</reference>
<name>A0AAE0S787_9BIVA</name>
<accession>A0AAE0S787</accession>
<dbReference type="EMBL" id="JAEAOA010001038">
    <property type="protein sequence ID" value="KAK3586479.1"/>
    <property type="molecule type" value="Genomic_DNA"/>
</dbReference>
<proteinExistence type="predicted"/>
<evidence type="ECO:0000313" key="2">
    <source>
        <dbReference type="EMBL" id="KAK3586479.1"/>
    </source>
</evidence>
<comment type="caution">
    <text evidence="2">The sequence shown here is derived from an EMBL/GenBank/DDBJ whole genome shotgun (WGS) entry which is preliminary data.</text>
</comment>
<evidence type="ECO:0000313" key="3">
    <source>
        <dbReference type="Proteomes" id="UP001195483"/>
    </source>
</evidence>
<reference evidence="2" key="1">
    <citation type="journal article" date="2021" name="Genome Biol. Evol.">
        <title>A High-Quality Reference Genome for a Parasitic Bivalve with Doubly Uniparental Inheritance (Bivalvia: Unionida).</title>
        <authorList>
            <person name="Smith C.H."/>
        </authorList>
    </citation>
    <scope>NUCLEOTIDE SEQUENCE</scope>
    <source>
        <strain evidence="2">CHS0354</strain>
    </source>
</reference>
<dbReference type="Proteomes" id="UP001195483">
    <property type="component" value="Unassembled WGS sequence"/>
</dbReference>
<feature type="compositionally biased region" description="Polar residues" evidence="1">
    <location>
        <begin position="227"/>
        <end position="242"/>
    </location>
</feature>
<organism evidence="2 3">
    <name type="scientific">Potamilus streckersoni</name>
    <dbReference type="NCBI Taxonomy" id="2493646"/>
    <lineage>
        <taxon>Eukaryota</taxon>
        <taxon>Metazoa</taxon>
        <taxon>Spiralia</taxon>
        <taxon>Lophotrochozoa</taxon>
        <taxon>Mollusca</taxon>
        <taxon>Bivalvia</taxon>
        <taxon>Autobranchia</taxon>
        <taxon>Heteroconchia</taxon>
        <taxon>Palaeoheterodonta</taxon>
        <taxon>Unionida</taxon>
        <taxon>Unionoidea</taxon>
        <taxon>Unionidae</taxon>
        <taxon>Ambleminae</taxon>
        <taxon>Lampsilini</taxon>
        <taxon>Potamilus</taxon>
    </lineage>
</organism>
<protein>
    <submittedName>
        <fullName evidence="2">Uncharacterized protein</fullName>
    </submittedName>
</protein>
<dbReference type="AlphaFoldDB" id="A0AAE0S787"/>
<keyword evidence="3" id="KW-1185">Reference proteome</keyword>
<dbReference type="InterPro" id="IPR027417">
    <property type="entry name" value="P-loop_NTPase"/>
</dbReference>
<evidence type="ECO:0000256" key="1">
    <source>
        <dbReference type="SAM" id="MobiDB-lite"/>
    </source>
</evidence>
<dbReference type="Gene3D" id="3.40.50.300">
    <property type="entry name" value="P-loop containing nucleotide triphosphate hydrolases"/>
    <property type="match status" value="1"/>
</dbReference>
<gene>
    <name evidence="2" type="ORF">CHS0354_016902</name>
</gene>
<sequence length="304" mass="34377">MERQDSEELFRVQRLVKLLTHQTERPEIINEQRGQIEVIYQRETIEDLYDPVHYSDSDDEDTSASIYAFYTEQEADNTKHQQGESSSFKVDLRPSARDSSGINIQEAGSLVTNNDDAMMEFLQLVNEKADKLEKSLVEYAALAMWDFAGQYVFYTTDQTFLTCRAIYLLVTDLSQQFTDLVEDDECFFDTEGVKLCKVQDLVEVWLNSVHCCAQSSATGADSKPDNAVSSPATNTLLTSHGSSAPVPSLDVGIPMTPPVILVGTHMDKIQQDKRQEVVSKYLQQICRILKDKPSLQHLVGFFCY</sequence>
<reference evidence="2" key="2">
    <citation type="journal article" date="2021" name="Genome Biol. Evol.">
        <title>Developing a high-quality reference genome for a parasitic bivalve with doubly uniparental inheritance (Bivalvia: Unionida).</title>
        <authorList>
            <person name="Smith C.H."/>
        </authorList>
    </citation>
    <scope>NUCLEOTIDE SEQUENCE</scope>
    <source>
        <strain evidence="2">CHS0354</strain>
        <tissue evidence="2">Mantle</tissue>
    </source>
</reference>
<feature type="region of interest" description="Disordered" evidence="1">
    <location>
        <begin position="216"/>
        <end position="250"/>
    </location>
</feature>
<dbReference type="Gene3D" id="3.30.70.1390">
    <property type="entry name" value="ROC domain from the Parkinson's disease-associated leucine-rich repeat kinase 2"/>
    <property type="match status" value="1"/>
</dbReference>
<dbReference type="Pfam" id="PF08477">
    <property type="entry name" value="Roc"/>
    <property type="match status" value="1"/>
</dbReference>